<dbReference type="AlphaFoldDB" id="A0A382QP42"/>
<accession>A0A382QP42</accession>
<reference evidence="1" key="1">
    <citation type="submission" date="2018-05" db="EMBL/GenBank/DDBJ databases">
        <authorList>
            <person name="Lanie J.A."/>
            <person name="Ng W.-L."/>
            <person name="Kazmierczak K.M."/>
            <person name="Andrzejewski T.M."/>
            <person name="Davidsen T.M."/>
            <person name="Wayne K.J."/>
            <person name="Tettelin H."/>
            <person name="Glass J.I."/>
            <person name="Rusch D."/>
            <person name="Podicherti R."/>
            <person name="Tsui H.-C.T."/>
            <person name="Winkler M.E."/>
        </authorList>
    </citation>
    <scope>NUCLEOTIDE SEQUENCE</scope>
</reference>
<evidence type="ECO:0000313" key="1">
    <source>
        <dbReference type="EMBL" id="SVC86532.1"/>
    </source>
</evidence>
<name>A0A382QP42_9ZZZZ</name>
<sequence>MARPRSVTLEVNITPTQAIRAFRELAEAADWEWEREEGSRLVDRMMIIMPIAQATRTFRLAILDGDGKGLILTAWEEVSGSKGGITKVEWIVPGHL</sequence>
<gene>
    <name evidence="1" type="ORF">METZ01_LOCUS339386</name>
</gene>
<protein>
    <submittedName>
        <fullName evidence="1">Uncharacterized protein</fullName>
    </submittedName>
</protein>
<organism evidence="1">
    <name type="scientific">marine metagenome</name>
    <dbReference type="NCBI Taxonomy" id="408172"/>
    <lineage>
        <taxon>unclassified sequences</taxon>
        <taxon>metagenomes</taxon>
        <taxon>ecological metagenomes</taxon>
    </lineage>
</organism>
<feature type="non-terminal residue" evidence="1">
    <location>
        <position position="96"/>
    </location>
</feature>
<dbReference type="EMBL" id="UINC01115474">
    <property type="protein sequence ID" value="SVC86532.1"/>
    <property type="molecule type" value="Genomic_DNA"/>
</dbReference>
<proteinExistence type="predicted"/>